<proteinExistence type="inferred from homology"/>
<comment type="subcellular location">
    <subcellularLocation>
        <location evidence="1">Cell membrane</location>
        <topology evidence="1">Multi-pass membrane protein</topology>
    </subcellularLocation>
</comment>
<dbReference type="InterPro" id="IPR027417">
    <property type="entry name" value="P-loop_NTPase"/>
</dbReference>
<comment type="similarity">
    <text evidence="2">Belongs to the VirD4/TraG family.</text>
</comment>
<dbReference type="Proteomes" id="UP000238375">
    <property type="component" value="Unassembled WGS sequence"/>
</dbReference>
<evidence type="ECO:0000313" key="9">
    <source>
        <dbReference type="EMBL" id="PRY27807.1"/>
    </source>
</evidence>
<evidence type="ECO:0000256" key="1">
    <source>
        <dbReference type="ARBA" id="ARBA00004651"/>
    </source>
</evidence>
<comment type="caution">
    <text evidence="9">The sequence shown here is derived from an EMBL/GenBank/DDBJ whole genome shotgun (WGS) entry which is preliminary data.</text>
</comment>
<dbReference type="InterPro" id="IPR051539">
    <property type="entry name" value="T4SS-coupling_protein"/>
</dbReference>
<evidence type="ECO:0000256" key="2">
    <source>
        <dbReference type="ARBA" id="ARBA00008806"/>
    </source>
</evidence>
<dbReference type="AlphaFoldDB" id="A0A2T0S322"/>
<keyword evidence="5 7" id="KW-1133">Transmembrane helix</keyword>
<evidence type="ECO:0000256" key="6">
    <source>
        <dbReference type="ARBA" id="ARBA00023136"/>
    </source>
</evidence>
<accession>A0A2T0S322</accession>
<protein>
    <submittedName>
        <fullName evidence="9">Type IV secretory system conjugative DNA transfer VirD4/TraG family protein</fullName>
    </submittedName>
</protein>
<dbReference type="PANTHER" id="PTHR37937">
    <property type="entry name" value="CONJUGATIVE TRANSFER: DNA TRANSPORT"/>
    <property type="match status" value="1"/>
</dbReference>
<dbReference type="PANTHER" id="PTHR37937:SF1">
    <property type="entry name" value="CONJUGATIVE TRANSFER: DNA TRANSPORT"/>
    <property type="match status" value="1"/>
</dbReference>
<dbReference type="SUPFAM" id="SSF52540">
    <property type="entry name" value="P-loop containing nucleoside triphosphate hydrolases"/>
    <property type="match status" value="1"/>
</dbReference>
<organism evidence="9 10">
    <name type="scientific">Spirosoma oryzae</name>
    <dbReference type="NCBI Taxonomy" id="1469603"/>
    <lineage>
        <taxon>Bacteria</taxon>
        <taxon>Pseudomonadati</taxon>
        <taxon>Bacteroidota</taxon>
        <taxon>Cytophagia</taxon>
        <taxon>Cytophagales</taxon>
        <taxon>Cytophagaceae</taxon>
        <taxon>Spirosoma</taxon>
    </lineage>
</organism>
<dbReference type="Pfam" id="PF02534">
    <property type="entry name" value="T4SS-DNA_transf"/>
    <property type="match status" value="1"/>
</dbReference>
<dbReference type="EMBL" id="PVTE01000031">
    <property type="protein sequence ID" value="PRY27807.1"/>
    <property type="molecule type" value="Genomic_DNA"/>
</dbReference>
<dbReference type="CDD" id="cd01127">
    <property type="entry name" value="TrwB_TraG_TraD_VirD4"/>
    <property type="match status" value="1"/>
</dbReference>
<feature type="transmembrane region" description="Helical" evidence="7">
    <location>
        <begin position="99"/>
        <end position="118"/>
    </location>
</feature>
<sequence>MSSSEQDKEFRGVLNTILYIGWAILIFHLYVYCNSSLEKLGIPLTILNEFVVSLNNSTHLFGNTWAAKLAALVPLIVYSFGNKARKDILTTWQQVYTNAAVGFILLFGNIIVLGWVWVGSDLRDMVYTITTIGGYLLLMKAGNYAHRIINVDLDNDPFNKDNESFEQEPNQMSNEYSVNIPSLFYFRGKLKKGWVNVINPFRAAIVLGTPGSGKSFAVVNNYIRQHIMKGFTMYIYDFKFPDLSVIAFHYLKKYAHVYEEMYGKVPGFFVINFDDPRRSHRCNPLLPELMTDIVDAQEAARTILLNLNKTWIQKQGDFFVESPINFLTAIIWFMKRFHDRVIDLHPQIRQELNMADDEEVNFCTFPHVIEFANRDYEEIFPIMLALRELENITNPFASALAKGALEQLEGQIASARIPLARLSSPALYWVMTGNDFSLDINNPDDPKILCVGNNPDRQDVYGAALGLYNARLVKLVNRKHQLKSSLIIDELPTIYFRGLDNLIATARSNRVSTCLGLQDLSQLKRDYGDKEATVIFNTVGNVFSGQVVGETAKTLSTRFGKNVQRSQSFNFTERETTTNISTRLDSLIPESVISNLSQGQFVGAVADNFGEVICQKVFNAQLVVDNEMVNELKKPEPIPMLPGMESITQQQLNDTLQANYELVKRQIRWVIAYELNRIRTDESLKYLLRGLHTRDEGYLTREDDDK</sequence>
<feature type="domain" description="YWFCY" evidence="8">
    <location>
        <begin position="5"/>
        <end position="150"/>
    </location>
</feature>
<feature type="transmembrane region" description="Helical" evidence="7">
    <location>
        <begin position="60"/>
        <end position="78"/>
    </location>
</feature>
<evidence type="ECO:0000256" key="5">
    <source>
        <dbReference type="ARBA" id="ARBA00022989"/>
    </source>
</evidence>
<keyword evidence="10" id="KW-1185">Reference proteome</keyword>
<evidence type="ECO:0000256" key="4">
    <source>
        <dbReference type="ARBA" id="ARBA00022692"/>
    </source>
</evidence>
<gene>
    <name evidence="9" type="ORF">CLV58_13125</name>
</gene>
<evidence type="ECO:0000256" key="3">
    <source>
        <dbReference type="ARBA" id="ARBA00022475"/>
    </source>
</evidence>
<keyword evidence="6 7" id="KW-0472">Membrane</keyword>
<dbReference type="GO" id="GO:0005886">
    <property type="term" value="C:plasma membrane"/>
    <property type="evidence" value="ECO:0007669"/>
    <property type="project" value="UniProtKB-SubCell"/>
</dbReference>
<dbReference type="OrthoDB" id="102453at2"/>
<evidence type="ECO:0000259" key="8">
    <source>
        <dbReference type="Pfam" id="PF14293"/>
    </source>
</evidence>
<reference evidence="9 10" key="1">
    <citation type="submission" date="2018-03" db="EMBL/GenBank/DDBJ databases">
        <title>Genomic Encyclopedia of Archaeal and Bacterial Type Strains, Phase II (KMG-II): from individual species to whole genera.</title>
        <authorList>
            <person name="Goeker M."/>
        </authorList>
    </citation>
    <scope>NUCLEOTIDE SEQUENCE [LARGE SCALE GENOMIC DNA]</scope>
    <source>
        <strain evidence="9 10">DSM 28354</strain>
    </source>
</reference>
<dbReference type="InterPro" id="IPR025988">
    <property type="entry name" value="YWFCY_dom"/>
</dbReference>
<dbReference type="Gene3D" id="3.40.50.300">
    <property type="entry name" value="P-loop containing nucleotide triphosphate hydrolases"/>
    <property type="match status" value="2"/>
</dbReference>
<evidence type="ECO:0000313" key="10">
    <source>
        <dbReference type="Proteomes" id="UP000238375"/>
    </source>
</evidence>
<evidence type="ECO:0000256" key="7">
    <source>
        <dbReference type="SAM" id="Phobius"/>
    </source>
</evidence>
<dbReference type="Pfam" id="PF14293">
    <property type="entry name" value="YWFCY"/>
    <property type="match status" value="1"/>
</dbReference>
<dbReference type="InterPro" id="IPR003688">
    <property type="entry name" value="TraG/VirD4"/>
</dbReference>
<feature type="transmembrane region" description="Helical" evidence="7">
    <location>
        <begin position="12"/>
        <end position="31"/>
    </location>
</feature>
<keyword evidence="4 7" id="KW-0812">Transmembrane</keyword>
<name>A0A2T0S322_9BACT</name>
<keyword evidence="3" id="KW-1003">Cell membrane</keyword>